<accession>A0A9N9P5I0</accession>
<gene>
    <name evidence="1" type="ORF">RFULGI_LOCUS16578</name>
</gene>
<organism evidence="1 2">
    <name type="scientific">Racocetra fulgida</name>
    <dbReference type="NCBI Taxonomy" id="60492"/>
    <lineage>
        <taxon>Eukaryota</taxon>
        <taxon>Fungi</taxon>
        <taxon>Fungi incertae sedis</taxon>
        <taxon>Mucoromycota</taxon>
        <taxon>Glomeromycotina</taxon>
        <taxon>Glomeromycetes</taxon>
        <taxon>Diversisporales</taxon>
        <taxon>Gigasporaceae</taxon>
        <taxon>Racocetra</taxon>
    </lineage>
</organism>
<sequence length="73" mass="8325">NPKGLHSKVFCSFLEVDCHESIKTCKEIKVCEIADMNKVSTPYYNVNLDTDLILHDNNNLNEENQIKTNTIGK</sequence>
<comment type="caution">
    <text evidence="1">The sequence shown here is derived from an EMBL/GenBank/DDBJ whole genome shotgun (WGS) entry which is preliminary data.</text>
</comment>
<dbReference type="OrthoDB" id="2413009at2759"/>
<dbReference type="AlphaFoldDB" id="A0A9N9P5I0"/>
<dbReference type="Proteomes" id="UP000789396">
    <property type="component" value="Unassembled WGS sequence"/>
</dbReference>
<proteinExistence type="predicted"/>
<dbReference type="EMBL" id="CAJVPZ010059577">
    <property type="protein sequence ID" value="CAG8789232.1"/>
    <property type="molecule type" value="Genomic_DNA"/>
</dbReference>
<keyword evidence="2" id="KW-1185">Reference proteome</keyword>
<name>A0A9N9P5I0_9GLOM</name>
<feature type="non-terminal residue" evidence="1">
    <location>
        <position position="1"/>
    </location>
</feature>
<evidence type="ECO:0000313" key="1">
    <source>
        <dbReference type="EMBL" id="CAG8789232.1"/>
    </source>
</evidence>
<evidence type="ECO:0000313" key="2">
    <source>
        <dbReference type="Proteomes" id="UP000789396"/>
    </source>
</evidence>
<reference evidence="1" key="1">
    <citation type="submission" date="2021-06" db="EMBL/GenBank/DDBJ databases">
        <authorList>
            <person name="Kallberg Y."/>
            <person name="Tangrot J."/>
            <person name="Rosling A."/>
        </authorList>
    </citation>
    <scope>NUCLEOTIDE SEQUENCE</scope>
    <source>
        <strain evidence="1">IN212</strain>
    </source>
</reference>
<protein>
    <submittedName>
        <fullName evidence="1">14441_t:CDS:1</fullName>
    </submittedName>
</protein>